<evidence type="ECO:0000313" key="1">
    <source>
        <dbReference type="EMBL" id="MCK6259574.1"/>
    </source>
</evidence>
<dbReference type="RefSeq" id="WP_248254936.1">
    <property type="nucleotide sequence ID" value="NZ_JAIWJX010000004.1"/>
</dbReference>
<comment type="caution">
    <text evidence="1">The sequence shown here is derived from an EMBL/GenBank/DDBJ whole genome shotgun (WGS) entry which is preliminary data.</text>
</comment>
<dbReference type="Pfam" id="PF25735">
    <property type="entry name" value="Phage_L5_gp82"/>
    <property type="match status" value="1"/>
</dbReference>
<accession>A0A9X1XL70</accession>
<organism evidence="1 2">
    <name type="scientific">Fictibacillus marinisediminis</name>
    <dbReference type="NCBI Taxonomy" id="2878389"/>
    <lineage>
        <taxon>Bacteria</taxon>
        <taxon>Bacillati</taxon>
        <taxon>Bacillota</taxon>
        <taxon>Bacilli</taxon>
        <taxon>Bacillales</taxon>
        <taxon>Fictibacillaceae</taxon>
        <taxon>Fictibacillus</taxon>
    </lineage>
</organism>
<dbReference type="AlphaFoldDB" id="A0A9X1XL70"/>
<sequence>MKGFNDRCFQFGDQVDVYRNLNSGGSSIRCSKTKLFVAHVESVELKESEFRVSEPGWQKVILQKRKSVHAYIKGNLVSINLPKPESYVRQVHYNPYITLFFM</sequence>
<name>A0A9X1XL70_9BACL</name>
<dbReference type="InterPro" id="IPR058002">
    <property type="entry name" value="Gp82"/>
</dbReference>
<dbReference type="EMBL" id="JAIWJX010000004">
    <property type="protein sequence ID" value="MCK6259574.1"/>
    <property type="molecule type" value="Genomic_DNA"/>
</dbReference>
<gene>
    <name evidence="1" type="ORF">LCY76_23685</name>
</gene>
<keyword evidence="2" id="KW-1185">Reference proteome</keyword>
<reference evidence="1" key="1">
    <citation type="submission" date="2021-09" db="EMBL/GenBank/DDBJ databases">
        <title>Genome analysis of Fictibacillus sp. KIGAM418 isolated from marine sediment.</title>
        <authorList>
            <person name="Seo M.-J."/>
            <person name="Cho E.-S."/>
            <person name="Hwang C.Y."/>
        </authorList>
    </citation>
    <scope>NUCLEOTIDE SEQUENCE</scope>
    <source>
        <strain evidence="1">KIGAM418</strain>
    </source>
</reference>
<protein>
    <submittedName>
        <fullName evidence="1">Uncharacterized protein</fullName>
    </submittedName>
</protein>
<proteinExistence type="predicted"/>
<dbReference type="Proteomes" id="UP001139011">
    <property type="component" value="Unassembled WGS sequence"/>
</dbReference>
<evidence type="ECO:0000313" key="2">
    <source>
        <dbReference type="Proteomes" id="UP001139011"/>
    </source>
</evidence>